<dbReference type="Proteomes" id="UP001064782">
    <property type="component" value="Unassembled WGS sequence"/>
</dbReference>
<organism evidence="2 3">
    <name type="scientific">Mycobacterium kiyosense</name>
    <dbReference type="NCBI Taxonomy" id="2871094"/>
    <lineage>
        <taxon>Bacteria</taxon>
        <taxon>Bacillati</taxon>
        <taxon>Actinomycetota</taxon>
        <taxon>Actinomycetes</taxon>
        <taxon>Mycobacteriales</taxon>
        <taxon>Mycobacteriaceae</taxon>
        <taxon>Mycobacterium</taxon>
    </lineage>
</organism>
<accession>A0A9P3Q496</accession>
<dbReference type="EMBL" id="BRXE01000115">
    <property type="protein sequence ID" value="GLB86081.1"/>
    <property type="molecule type" value="Genomic_DNA"/>
</dbReference>
<name>A0A9P3Q496_9MYCO</name>
<proteinExistence type="predicted"/>
<sequence>MYLSAERLALANQTVRETFEQTSVAWQAIPHWDTGDPSQTAVSQDNLTPPINLLSLTPAHVVSFTLTLAEVVAPTADTLLANVIASTVQLAADFDTAVFPALLTGTTPKQVVGGITASDLLIALIAARAQVENNGYRAPSCLVTDTFGVMALAASTIANGYAGTDVLLPPANVNSLQRVDTLATDPDVRGWLLGRRQRIAPAGAADASAGEEAVDIAVSIPPSLEVVGEVAANTIELRVRIAYATRVKDEGGLVAFTV</sequence>
<dbReference type="GeneID" id="83628999"/>
<dbReference type="RefSeq" id="WP_238305722.1">
    <property type="nucleotide sequence ID" value="NZ_BRXE01000115.1"/>
</dbReference>
<comment type="caution">
    <text evidence="2">The sequence shown here is derived from an EMBL/GenBank/DDBJ whole genome shotgun (WGS) entry which is preliminary data.</text>
</comment>
<gene>
    <name evidence="2" type="ORF">Mkiyose1413_12050</name>
    <name evidence="1" type="ORF">SRL2020028_53370</name>
</gene>
<dbReference type="Proteomes" id="UP001165663">
    <property type="component" value="Unassembled WGS sequence"/>
</dbReference>
<dbReference type="EMBL" id="BRZI01000005">
    <property type="protein sequence ID" value="GLD29322.1"/>
    <property type="molecule type" value="Genomic_DNA"/>
</dbReference>
<evidence type="ECO:0000313" key="2">
    <source>
        <dbReference type="EMBL" id="GLD29322.1"/>
    </source>
</evidence>
<evidence type="ECO:0008006" key="4">
    <source>
        <dbReference type="Google" id="ProtNLM"/>
    </source>
</evidence>
<keyword evidence="3" id="KW-1185">Reference proteome</keyword>
<reference evidence="2" key="1">
    <citation type="submission" date="2022-08" db="EMBL/GenBank/DDBJ databases">
        <title>Mycobacterium kiyosense sp. nov., scotochromogenic slow-glowing species isolated from respiratory specimens.</title>
        <authorList>
            <person name="Fukano H."/>
            <person name="Kazumi Y."/>
            <person name="Sakagami N."/>
            <person name="Ato M."/>
            <person name="Mitarai S."/>
            <person name="Hoshino Y."/>
        </authorList>
    </citation>
    <scope>NUCLEOTIDE SEQUENCE</scope>
    <source>
        <strain evidence="2">1413</strain>
        <strain evidence="1">SRL2020-028</strain>
    </source>
</reference>
<protein>
    <recommendedName>
        <fullName evidence="4">Phage major capsid protein</fullName>
    </recommendedName>
</protein>
<dbReference type="AlphaFoldDB" id="A0A9P3Q496"/>
<evidence type="ECO:0000313" key="3">
    <source>
        <dbReference type="Proteomes" id="UP001064782"/>
    </source>
</evidence>
<evidence type="ECO:0000313" key="1">
    <source>
        <dbReference type="EMBL" id="GLB86081.1"/>
    </source>
</evidence>